<protein>
    <submittedName>
        <fullName evidence="1">Uncharacterized protein</fullName>
    </submittedName>
</protein>
<sequence length="210" mass="22524">MASCTIEPFEATRILHDEYLVLPSLIRHQSETPSPNPCSNIPNGGGGNCVTDQTITEGNFASHKVMAPPPTTPPPPPTETTGFFHDKKEGSMEELERGKGGTPSPNCCSNIPNRGCGRSCTTTISERNFAGYKVMAPPPPLSRSSKFLQDKEEGLMEQLEESKGATPSPNCCSNIPNGGCGHPCTTSTISERHFAGHAFMDEFQVASSRK</sequence>
<gene>
    <name evidence="1" type="ORF">M9H77_07289</name>
</gene>
<dbReference type="Proteomes" id="UP001060085">
    <property type="component" value="Linkage Group LG02"/>
</dbReference>
<reference evidence="2" key="1">
    <citation type="journal article" date="2023" name="Nat. Plants">
        <title>Single-cell RNA sequencing provides a high-resolution roadmap for understanding the multicellular compartmentation of specialized metabolism.</title>
        <authorList>
            <person name="Sun S."/>
            <person name="Shen X."/>
            <person name="Li Y."/>
            <person name="Li Y."/>
            <person name="Wang S."/>
            <person name="Li R."/>
            <person name="Zhang H."/>
            <person name="Shen G."/>
            <person name="Guo B."/>
            <person name="Wei J."/>
            <person name="Xu J."/>
            <person name="St-Pierre B."/>
            <person name="Chen S."/>
            <person name="Sun C."/>
        </authorList>
    </citation>
    <scope>NUCLEOTIDE SEQUENCE [LARGE SCALE GENOMIC DNA]</scope>
</reference>
<accession>A0ACC0BUH4</accession>
<evidence type="ECO:0000313" key="2">
    <source>
        <dbReference type="Proteomes" id="UP001060085"/>
    </source>
</evidence>
<organism evidence="1 2">
    <name type="scientific">Catharanthus roseus</name>
    <name type="common">Madagascar periwinkle</name>
    <name type="synonym">Vinca rosea</name>
    <dbReference type="NCBI Taxonomy" id="4058"/>
    <lineage>
        <taxon>Eukaryota</taxon>
        <taxon>Viridiplantae</taxon>
        <taxon>Streptophyta</taxon>
        <taxon>Embryophyta</taxon>
        <taxon>Tracheophyta</taxon>
        <taxon>Spermatophyta</taxon>
        <taxon>Magnoliopsida</taxon>
        <taxon>eudicotyledons</taxon>
        <taxon>Gunneridae</taxon>
        <taxon>Pentapetalae</taxon>
        <taxon>asterids</taxon>
        <taxon>lamiids</taxon>
        <taxon>Gentianales</taxon>
        <taxon>Apocynaceae</taxon>
        <taxon>Rauvolfioideae</taxon>
        <taxon>Vinceae</taxon>
        <taxon>Catharanthinae</taxon>
        <taxon>Catharanthus</taxon>
    </lineage>
</organism>
<keyword evidence="2" id="KW-1185">Reference proteome</keyword>
<dbReference type="EMBL" id="CM044702">
    <property type="protein sequence ID" value="KAI5676339.1"/>
    <property type="molecule type" value="Genomic_DNA"/>
</dbReference>
<proteinExistence type="predicted"/>
<comment type="caution">
    <text evidence="1">The sequence shown here is derived from an EMBL/GenBank/DDBJ whole genome shotgun (WGS) entry which is preliminary data.</text>
</comment>
<name>A0ACC0BUH4_CATRO</name>
<evidence type="ECO:0000313" key="1">
    <source>
        <dbReference type="EMBL" id="KAI5676339.1"/>
    </source>
</evidence>